<name>A0A8H6SLQ2_9AGAR</name>
<comment type="similarity">
    <text evidence="1 3">Belongs to the type-B carboxylesterase/lipase family.</text>
</comment>
<dbReference type="RefSeq" id="XP_037218941.1">
    <property type="nucleotide sequence ID" value="XM_037363297.1"/>
</dbReference>
<dbReference type="SUPFAM" id="SSF53474">
    <property type="entry name" value="alpha/beta-Hydrolases"/>
    <property type="match status" value="1"/>
</dbReference>
<gene>
    <name evidence="5" type="ORF">MIND_00657000</name>
</gene>
<evidence type="ECO:0000313" key="5">
    <source>
        <dbReference type="EMBL" id="KAF7300941.1"/>
    </source>
</evidence>
<dbReference type="Gene3D" id="3.40.50.1820">
    <property type="entry name" value="alpha/beta hydrolase"/>
    <property type="match status" value="1"/>
</dbReference>
<dbReference type="InterPro" id="IPR050309">
    <property type="entry name" value="Type-B_Carboxylest/Lipase"/>
</dbReference>
<organism evidence="5 6">
    <name type="scientific">Mycena indigotica</name>
    <dbReference type="NCBI Taxonomy" id="2126181"/>
    <lineage>
        <taxon>Eukaryota</taxon>
        <taxon>Fungi</taxon>
        <taxon>Dikarya</taxon>
        <taxon>Basidiomycota</taxon>
        <taxon>Agaricomycotina</taxon>
        <taxon>Agaricomycetes</taxon>
        <taxon>Agaricomycetidae</taxon>
        <taxon>Agaricales</taxon>
        <taxon>Marasmiineae</taxon>
        <taxon>Mycenaceae</taxon>
        <taxon>Mycena</taxon>
    </lineage>
</organism>
<dbReference type="Proteomes" id="UP000636479">
    <property type="component" value="Unassembled WGS sequence"/>
</dbReference>
<reference evidence="5" key="1">
    <citation type="submission" date="2020-05" db="EMBL/GenBank/DDBJ databases">
        <title>Mycena genomes resolve the evolution of fungal bioluminescence.</title>
        <authorList>
            <person name="Tsai I.J."/>
        </authorList>
    </citation>
    <scope>NUCLEOTIDE SEQUENCE</scope>
    <source>
        <strain evidence="5">171206Taipei</strain>
    </source>
</reference>
<dbReference type="Pfam" id="PF00135">
    <property type="entry name" value="COesterase"/>
    <property type="match status" value="1"/>
</dbReference>
<dbReference type="PROSITE" id="PS00122">
    <property type="entry name" value="CARBOXYLESTERASE_B_1"/>
    <property type="match status" value="1"/>
</dbReference>
<keyword evidence="3" id="KW-0732">Signal</keyword>
<dbReference type="PANTHER" id="PTHR11559">
    <property type="entry name" value="CARBOXYLESTERASE"/>
    <property type="match status" value="1"/>
</dbReference>
<comment type="caution">
    <text evidence="5">The sequence shown here is derived from an EMBL/GenBank/DDBJ whole genome shotgun (WGS) entry which is preliminary data.</text>
</comment>
<dbReference type="OrthoDB" id="408631at2759"/>
<evidence type="ECO:0000259" key="4">
    <source>
        <dbReference type="Pfam" id="PF00135"/>
    </source>
</evidence>
<feature type="domain" description="Carboxylesterase type B" evidence="4">
    <location>
        <begin position="22"/>
        <end position="490"/>
    </location>
</feature>
<keyword evidence="2 3" id="KW-0378">Hydrolase</keyword>
<feature type="chain" id="PRO_5034356708" description="Carboxylic ester hydrolase" evidence="3">
    <location>
        <begin position="18"/>
        <end position="533"/>
    </location>
</feature>
<feature type="signal peptide" evidence="3">
    <location>
        <begin position="1"/>
        <end position="17"/>
    </location>
</feature>
<dbReference type="GeneID" id="59345813"/>
<evidence type="ECO:0000256" key="3">
    <source>
        <dbReference type="RuleBase" id="RU361235"/>
    </source>
</evidence>
<dbReference type="EMBL" id="JACAZF010000006">
    <property type="protein sequence ID" value="KAF7300941.1"/>
    <property type="molecule type" value="Genomic_DNA"/>
</dbReference>
<dbReference type="InterPro" id="IPR029058">
    <property type="entry name" value="AB_hydrolase_fold"/>
</dbReference>
<accession>A0A8H6SLQ2</accession>
<dbReference type="InterPro" id="IPR002018">
    <property type="entry name" value="CarbesteraseB"/>
</dbReference>
<evidence type="ECO:0000313" key="6">
    <source>
        <dbReference type="Proteomes" id="UP000636479"/>
    </source>
</evidence>
<evidence type="ECO:0000256" key="1">
    <source>
        <dbReference type="ARBA" id="ARBA00005964"/>
    </source>
</evidence>
<dbReference type="GO" id="GO:0016787">
    <property type="term" value="F:hydrolase activity"/>
    <property type="evidence" value="ECO:0007669"/>
    <property type="project" value="UniProtKB-KW"/>
</dbReference>
<protein>
    <recommendedName>
        <fullName evidence="3">Carboxylic ester hydrolase</fullName>
        <ecNumber evidence="3">3.1.1.-</ecNumber>
    </recommendedName>
</protein>
<keyword evidence="6" id="KW-1185">Reference proteome</keyword>
<dbReference type="InterPro" id="IPR019826">
    <property type="entry name" value="Carboxylesterase_B_AS"/>
</dbReference>
<sequence length="533" mass="57053">MVAIGILLLVCILGVDAATLSTVTLDYGTFKGVTNTTTGLISFLGVRYADPPTGALRWRAPVSPPSKHLGKVDATALGSACIGTTQTNSGATTDEDCLFSNVYVPINATLGSNLPVLVFFHGGGFENGRTRDAPAQFFMPHIKQPMLFVTFEYRLGQFGFLAGTPVHQSGQLNVGLLDQRAALEWVQIYIAQFGGDPTKVTIWGQSAGAASVVYHLIAEGGEDKGLFRQAIADSPPMLSLFRYNDPHIENLFMQYAGFAGCSGSGNGPAIMACLRAASTKTIATAGSKLLANLTSALFPIGPIFDGSFLRERPVEAFQNGHFVRVPGIFGSNTNEGDHWSAELDNPLANTSMPNATQTTVYNFLAGQYLDLSRSSFDTAVAQFYPLTDYNGSFSLQGQQMYGEMRYICSALSVGGALNVSGVPSWQFHWDNPTLGSSHGDELDAFFEDDSGNDNANEAVVVAMREFWNSFAVSGSPLSPSASVLWTASYPQENGVDGGPRILFHPSQVAMEPVDPKLAARCAFWHSLSTELAI</sequence>
<dbReference type="EC" id="3.1.1.-" evidence="3"/>
<evidence type="ECO:0000256" key="2">
    <source>
        <dbReference type="ARBA" id="ARBA00022801"/>
    </source>
</evidence>
<dbReference type="AlphaFoldDB" id="A0A8H6SLQ2"/>
<proteinExistence type="inferred from homology"/>